<sequence>MGAEVTIRDAEDTDRERIREVLLAAYEQYSRELPEERWREYRDNIARSVDTSGATGWLVAEREGRIVGSATLFSSSIVAYGHDMEIESPIIRLLAVSPEARGQGVATALLREAARRAKEAGAETLHLHTSDMMASAVRLYERLGFVRATDKDIWNGSVLVKSYKLLVQEAELLKA</sequence>
<accession>A0A7X0VV75</accession>
<keyword evidence="2" id="KW-0012">Acyltransferase</keyword>
<dbReference type="PANTHER" id="PTHR43877:SF2">
    <property type="entry name" value="AMINOALKYLPHOSPHONATE N-ACETYLTRANSFERASE-RELATED"/>
    <property type="match status" value="1"/>
</dbReference>
<protein>
    <submittedName>
        <fullName evidence="4">GNAT family N-acetyltransferase</fullName>
    </submittedName>
</protein>
<dbReference type="CDD" id="cd04301">
    <property type="entry name" value="NAT_SF"/>
    <property type="match status" value="1"/>
</dbReference>
<dbReference type="EMBL" id="JACJVO010000013">
    <property type="protein sequence ID" value="MBB6731661.1"/>
    <property type="molecule type" value="Genomic_DNA"/>
</dbReference>
<evidence type="ECO:0000313" key="4">
    <source>
        <dbReference type="EMBL" id="MBB6731661.1"/>
    </source>
</evidence>
<feature type="domain" description="N-acetyltransferase" evidence="3">
    <location>
        <begin position="5"/>
        <end position="166"/>
    </location>
</feature>
<dbReference type="PANTHER" id="PTHR43877">
    <property type="entry name" value="AMINOALKYLPHOSPHONATE N-ACETYLTRANSFERASE-RELATED-RELATED"/>
    <property type="match status" value="1"/>
</dbReference>
<organism evidence="4 5">
    <name type="scientific">Cohnella zeiphila</name>
    <dbReference type="NCBI Taxonomy" id="2761120"/>
    <lineage>
        <taxon>Bacteria</taxon>
        <taxon>Bacillati</taxon>
        <taxon>Bacillota</taxon>
        <taxon>Bacilli</taxon>
        <taxon>Bacillales</taxon>
        <taxon>Paenibacillaceae</taxon>
        <taxon>Cohnella</taxon>
    </lineage>
</organism>
<evidence type="ECO:0000256" key="1">
    <source>
        <dbReference type="ARBA" id="ARBA00022679"/>
    </source>
</evidence>
<keyword evidence="5" id="KW-1185">Reference proteome</keyword>
<dbReference type="InterPro" id="IPR016181">
    <property type="entry name" value="Acyl_CoA_acyltransferase"/>
</dbReference>
<dbReference type="InterPro" id="IPR050832">
    <property type="entry name" value="Bact_Acetyltransf"/>
</dbReference>
<dbReference type="InterPro" id="IPR000182">
    <property type="entry name" value="GNAT_dom"/>
</dbReference>
<reference evidence="4 5" key="1">
    <citation type="submission" date="2020-08" db="EMBL/GenBank/DDBJ databases">
        <title>Cohnella phylogeny.</title>
        <authorList>
            <person name="Dunlap C."/>
        </authorList>
    </citation>
    <scope>NUCLEOTIDE SEQUENCE [LARGE SCALE GENOMIC DNA]</scope>
    <source>
        <strain evidence="4 5">CBP 2801</strain>
    </source>
</reference>
<dbReference type="GO" id="GO:0016747">
    <property type="term" value="F:acyltransferase activity, transferring groups other than amino-acyl groups"/>
    <property type="evidence" value="ECO:0007669"/>
    <property type="project" value="InterPro"/>
</dbReference>
<evidence type="ECO:0000313" key="5">
    <source>
        <dbReference type="Proteomes" id="UP000564644"/>
    </source>
</evidence>
<keyword evidence="1 4" id="KW-0808">Transferase</keyword>
<proteinExistence type="predicted"/>
<dbReference type="Pfam" id="PF00583">
    <property type="entry name" value="Acetyltransf_1"/>
    <property type="match status" value="1"/>
</dbReference>
<evidence type="ECO:0000259" key="3">
    <source>
        <dbReference type="PROSITE" id="PS51186"/>
    </source>
</evidence>
<gene>
    <name evidence="4" type="ORF">H7C18_12135</name>
</gene>
<dbReference type="RefSeq" id="WP_185129332.1">
    <property type="nucleotide sequence ID" value="NZ_JACJVO010000013.1"/>
</dbReference>
<comment type="caution">
    <text evidence="4">The sequence shown here is derived from an EMBL/GenBank/DDBJ whole genome shotgun (WGS) entry which is preliminary data.</text>
</comment>
<dbReference type="Proteomes" id="UP000564644">
    <property type="component" value="Unassembled WGS sequence"/>
</dbReference>
<evidence type="ECO:0000256" key="2">
    <source>
        <dbReference type="ARBA" id="ARBA00023315"/>
    </source>
</evidence>
<name>A0A7X0VV75_9BACL</name>
<dbReference type="AlphaFoldDB" id="A0A7X0VV75"/>
<dbReference type="Gene3D" id="3.40.630.30">
    <property type="match status" value="1"/>
</dbReference>
<dbReference type="PROSITE" id="PS51186">
    <property type="entry name" value="GNAT"/>
    <property type="match status" value="1"/>
</dbReference>
<dbReference type="SUPFAM" id="SSF55729">
    <property type="entry name" value="Acyl-CoA N-acyltransferases (Nat)"/>
    <property type="match status" value="1"/>
</dbReference>